<reference evidence="3" key="2">
    <citation type="journal article" date="2023" name="Int. J. Mol. Sci.">
        <title>De Novo Assembly and Annotation of 11 Diverse Shrub Willow (Salix) Genomes Reveals Novel Gene Organization in Sex-Linked Regions.</title>
        <authorList>
            <person name="Hyden B."/>
            <person name="Feng K."/>
            <person name="Yates T.B."/>
            <person name="Jawdy S."/>
            <person name="Cereghino C."/>
            <person name="Smart L.B."/>
            <person name="Muchero W."/>
        </authorList>
    </citation>
    <scope>NUCLEOTIDE SEQUENCE</scope>
    <source>
        <tissue evidence="3">Shoot tip</tissue>
    </source>
</reference>
<accession>A0A9Q0WCZ5</accession>
<evidence type="ECO:0000256" key="1">
    <source>
        <dbReference type="ARBA" id="ARBA00009861"/>
    </source>
</evidence>
<comment type="caution">
    <text evidence="3">The sequence shown here is derived from an EMBL/GenBank/DDBJ whole genome shotgun (WGS) entry which is preliminary data.</text>
</comment>
<evidence type="ECO:0000313" key="4">
    <source>
        <dbReference type="Proteomes" id="UP001151532"/>
    </source>
</evidence>
<dbReference type="AlphaFoldDB" id="A0A9Q0WCZ5"/>
<dbReference type="Proteomes" id="UP001151532">
    <property type="component" value="Chromosome 13"/>
</dbReference>
<dbReference type="PANTHER" id="PTHR31147">
    <property type="entry name" value="ACYL TRANSFERASE 4"/>
    <property type="match status" value="1"/>
</dbReference>
<dbReference type="InterPro" id="IPR023213">
    <property type="entry name" value="CAT-like_dom_sf"/>
</dbReference>
<keyword evidence="4" id="KW-1185">Reference proteome</keyword>
<name>A0A9Q0WCZ5_SALPP</name>
<dbReference type="GO" id="GO:0016740">
    <property type="term" value="F:transferase activity"/>
    <property type="evidence" value="ECO:0007669"/>
    <property type="project" value="UniProtKB-KW"/>
</dbReference>
<dbReference type="Pfam" id="PF02458">
    <property type="entry name" value="Transferase"/>
    <property type="match status" value="2"/>
</dbReference>
<keyword evidence="2" id="KW-0808">Transferase</keyword>
<dbReference type="InterPro" id="IPR050898">
    <property type="entry name" value="Plant_acyltransferase"/>
</dbReference>
<evidence type="ECO:0000256" key="2">
    <source>
        <dbReference type="ARBA" id="ARBA00022679"/>
    </source>
</evidence>
<dbReference type="PANTHER" id="PTHR31147:SF66">
    <property type="entry name" value="OS05G0315700 PROTEIN"/>
    <property type="match status" value="1"/>
</dbReference>
<gene>
    <name evidence="3" type="ORF">OIU79_024021</name>
</gene>
<dbReference type="OrthoDB" id="1483986at2759"/>
<sequence length="265" mass="29158">MANWQVTRLKCGGFLFGLRLNHTMSDGSGLAQFLTAVGEMARGATAPSVPAVWERYVLNARNPPRVTCTHREYEEVADNKATIIPPDDMAHRSFFFGPSEISALRKLIPPSPQPLFYFRNINSMSLDLSHHCSPTRSYCRNAHNLPQVATAGELFKKPIGYALELVRKAKASMTEEYLQSTASLMVLRGRPLFTVPGTYIVSDLGRAVLEKADFGWGDAIYGGVAKAVPELASFYVPFTNKKGEDGIVVPLCLPAPAMERFFQGA</sequence>
<protein>
    <submittedName>
        <fullName evidence="3">TRICHOTHECENE 3-O-ACETYLTRANSFERASE</fullName>
    </submittedName>
</protein>
<comment type="similarity">
    <text evidence="1">Belongs to the plant acyltransferase family.</text>
</comment>
<evidence type="ECO:0000313" key="3">
    <source>
        <dbReference type="EMBL" id="KAJ6763390.1"/>
    </source>
</evidence>
<dbReference type="Gene3D" id="3.30.559.10">
    <property type="entry name" value="Chloramphenicol acetyltransferase-like domain"/>
    <property type="match status" value="2"/>
</dbReference>
<dbReference type="EMBL" id="JAPFFK010000005">
    <property type="protein sequence ID" value="KAJ6763390.1"/>
    <property type="molecule type" value="Genomic_DNA"/>
</dbReference>
<proteinExistence type="inferred from homology"/>
<organism evidence="3 4">
    <name type="scientific">Salix purpurea</name>
    <name type="common">Purple osier willow</name>
    <dbReference type="NCBI Taxonomy" id="77065"/>
    <lineage>
        <taxon>Eukaryota</taxon>
        <taxon>Viridiplantae</taxon>
        <taxon>Streptophyta</taxon>
        <taxon>Embryophyta</taxon>
        <taxon>Tracheophyta</taxon>
        <taxon>Spermatophyta</taxon>
        <taxon>Magnoliopsida</taxon>
        <taxon>eudicotyledons</taxon>
        <taxon>Gunneridae</taxon>
        <taxon>Pentapetalae</taxon>
        <taxon>rosids</taxon>
        <taxon>fabids</taxon>
        <taxon>Malpighiales</taxon>
        <taxon>Salicaceae</taxon>
        <taxon>Saliceae</taxon>
        <taxon>Salix</taxon>
    </lineage>
</organism>
<reference evidence="3" key="1">
    <citation type="submission" date="2022-11" db="EMBL/GenBank/DDBJ databases">
        <authorList>
            <person name="Hyden B.L."/>
            <person name="Feng K."/>
            <person name="Yates T."/>
            <person name="Jawdy S."/>
            <person name="Smart L.B."/>
            <person name="Muchero W."/>
        </authorList>
    </citation>
    <scope>NUCLEOTIDE SEQUENCE</scope>
    <source>
        <tissue evidence="3">Shoot tip</tissue>
    </source>
</reference>